<feature type="transmembrane region" description="Helical" evidence="1">
    <location>
        <begin position="89"/>
        <end position="106"/>
    </location>
</feature>
<comment type="caution">
    <text evidence="2">The sequence shown here is derived from an EMBL/GenBank/DDBJ whole genome shotgun (WGS) entry which is preliminary data.</text>
</comment>
<dbReference type="Proteomes" id="UP000823388">
    <property type="component" value="Chromosome 8K"/>
</dbReference>
<sequence length="186" mass="20857">MSGLGSLFWGTVTGVLSDIEPKPSWIEYVYIYAVICFVLLLNGAVASSFPDTALLAPFMAGLGSWQSLILFLGTFHVASLKYNNYLNECLYSMITSSTFVTVYWALSCQDPLLLNVLVKLVLWVIGLLVYVICFILYLILRVVSSGLCWLLKTSWKFVWSNEDSLKNRLVACCSEPSGYQLLNHRV</sequence>
<keyword evidence="1" id="KW-0812">Transmembrane</keyword>
<keyword evidence="1" id="KW-0472">Membrane</keyword>
<reference evidence="2" key="1">
    <citation type="submission" date="2020-05" db="EMBL/GenBank/DDBJ databases">
        <title>WGS assembly of Panicum virgatum.</title>
        <authorList>
            <person name="Lovell J.T."/>
            <person name="Jenkins J."/>
            <person name="Shu S."/>
            <person name="Juenger T.E."/>
            <person name="Schmutz J."/>
        </authorList>
    </citation>
    <scope>NUCLEOTIDE SEQUENCE</scope>
    <source>
        <strain evidence="2">AP13</strain>
    </source>
</reference>
<feature type="transmembrane region" description="Helical" evidence="1">
    <location>
        <begin position="55"/>
        <end position="77"/>
    </location>
</feature>
<feature type="transmembrane region" description="Helical" evidence="1">
    <location>
        <begin position="112"/>
        <end position="140"/>
    </location>
</feature>
<accession>A0A8T0PNQ1</accession>
<keyword evidence="3" id="KW-1185">Reference proteome</keyword>
<proteinExistence type="predicted"/>
<keyword evidence="1" id="KW-1133">Transmembrane helix</keyword>
<dbReference type="AlphaFoldDB" id="A0A8T0PNQ1"/>
<evidence type="ECO:0000313" key="3">
    <source>
        <dbReference type="Proteomes" id="UP000823388"/>
    </source>
</evidence>
<name>A0A8T0PNQ1_PANVG</name>
<dbReference type="EMBL" id="CM029051">
    <property type="protein sequence ID" value="KAG2560706.1"/>
    <property type="molecule type" value="Genomic_DNA"/>
</dbReference>
<organism evidence="2 3">
    <name type="scientific">Panicum virgatum</name>
    <name type="common">Blackwell switchgrass</name>
    <dbReference type="NCBI Taxonomy" id="38727"/>
    <lineage>
        <taxon>Eukaryota</taxon>
        <taxon>Viridiplantae</taxon>
        <taxon>Streptophyta</taxon>
        <taxon>Embryophyta</taxon>
        <taxon>Tracheophyta</taxon>
        <taxon>Spermatophyta</taxon>
        <taxon>Magnoliopsida</taxon>
        <taxon>Liliopsida</taxon>
        <taxon>Poales</taxon>
        <taxon>Poaceae</taxon>
        <taxon>PACMAD clade</taxon>
        <taxon>Panicoideae</taxon>
        <taxon>Panicodae</taxon>
        <taxon>Paniceae</taxon>
        <taxon>Panicinae</taxon>
        <taxon>Panicum</taxon>
        <taxon>Panicum sect. Hiantes</taxon>
    </lineage>
</organism>
<protein>
    <submittedName>
        <fullName evidence="2">Uncharacterized protein</fullName>
    </submittedName>
</protein>
<evidence type="ECO:0000313" key="2">
    <source>
        <dbReference type="EMBL" id="KAG2560706.1"/>
    </source>
</evidence>
<evidence type="ECO:0000256" key="1">
    <source>
        <dbReference type="SAM" id="Phobius"/>
    </source>
</evidence>
<feature type="transmembrane region" description="Helical" evidence="1">
    <location>
        <begin position="29"/>
        <end position="49"/>
    </location>
</feature>
<gene>
    <name evidence="2" type="ORF">PVAP13_8KG084484</name>
</gene>